<sequence>MAQIGVKIGEALAAGTAFVYGCLYLTAALIYAVQQKEFWSTSNDEQKARIAKASQELWSLSAKSDFLSHHFVTLSDGKQLHYLAPVQSPQEAETLIVFVHGFPDSAHLFTRQLRSSLSNRSKLVALDLPGCGGSDDFEKYGPNQVLNSIASAIVKLKQRYLGTGSKYRCILVGHDWGGVVAFRIAAEEEGLVDHVVTMNSLYPAYAEETLKGYLARGSGLLKEWRFSEGRKALGPVWSQIRKSGYTYMLTLPLPIARSMPRVTACLVKPAEALSAAAKRLSMAYGPGPADCDTSTPDGQTYGSSVLARSFTNPPGDWDQKVRLYSEGLLRERWTPSFHTGEGPGKSSEGSDTSPQKFKCPVNIIFGMKDVALDPRVVLDGIEKYMYSKEDENDDVADATHTAERITRLPDCGHWSILEDEGVIALDKVLREIVGGNGI</sequence>
<reference evidence="4" key="1">
    <citation type="journal article" date="2020" name="Stud. Mycol.">
        <title>101 Dothideomycetes genomes: a test case for predicting lifestyles and emergence of pathogens.</title>
        <authorList>
            <person name="Haridas S."/>
            <person name="Albert R."/>
            <person name="Binder M."/>
            <person name="Bloem J."/>
            <person name="Labutti K."/>
            <person name="Salamov A."/>
            <person name="Andreopoulos B."/>
            <person name="Baker S."/>
            <person name="Barry K."/>
            <person name="Bills G."/>
            <person name="Bluhm B."/>
            <person name="Cannon C."/>
            <person name="Castanera R."/>
            <person name="Culley D."/>
            <person name="Daum C."/>
            <person name="Ezra D."/>
            <person name="Gonzalez J."/>
            <person name="Henrissat B."/>
            <person name="Kuo A."/>
            <person name="Liang C."/>
            <person name="Lipzen A."/>
            <person name="Lutzoni F."/>
            <person name="Magnuson J."/>
            <person name="Mondo S."/>
            <person name="Nolan M."/>
            <person name="Ohm R."/>
            <person name="Pangilinan J."/>
            <person name="Park H.-J."/>
            <person name="Ramirez L."/>
            <person name="Alfaro M."/>
            <person name="Sun H."/>
            <person name="Tritt A."/>
            <person name="Yoshinaga Y."/>
            <person name="Zwiers L.-H."/>
            <person name="Turgeon B."/>
            <person name="Goodwin S."/>
            <person name="Spatafora J."/>
            <person name="Crous P."/>
            <person name="Grigoriev I."/>
        </authorList>
    </citation>
    <scope>NUCLEOTIDE SEQUENCE</scope>
    <source>
        <strain evidence="4">ATCC 36951</strain>
    </source>
</reference>
<evidence type="ECO:0000313" key="5">
    <source>
        <dbReference type="Proteomes" id="UP000799537"/>
    </source>
</evidence>
<keyword evidence="2" id="KW-0812">Transmembrane</keyword>
<keyword evidence="2" id="KW-1133">Transmembrane helix</keyword>
<evidence type="ECO:0000259" key="3">
    <source>
        <dbReference type="Pfam" id="PF12697"/>
    </source>
</evidence>
<gene>
    <name evidence="4" type="ORF">M409DRAFT_57442</name>
</gene>
<dbReference type="GO" id="GO:0016020">
    <property type="term" value="C:membrane"/>
    <property type="evidence" value="ECO:0007669"/>
    <property type="project" value="TreeGrafter"/>
</dbReference>
<evidence type="ECO:0000256" key="2">
    <source>
        <dbReference type="SAM" id="Phobius"/>
    </source>
</evidence>
<name>A0A6A6C8P5_ZASCE</name>
<keyword evidence="5" id="KW-1185">Reference proteome</keyword>
<dbReference type="Gene3D" id="3.40.50.1820">
    <property type="entry name" value="alpha/beta hydrolase"/>
    <property type="match status" value="1"/>
</dbReference>
<evidence type="ECO:0000313" key="4">
    <source>
        <dbReference type="EMBL" id="KAF2163557.1"/>
    </source>
</evidence>
<dbReference type="SUPFAM" id="SSF53474">
    <property type="entry name" value="alpha/beta-Hydrolases"/>
    <property type="match status" value="1"/>
</dbReference>
<feature type="transmembrane region" description="Helical" evidence="2">
    <location>
        <begin position="12"/>
        <end position="33"/>
    </location>
</feature>
<dbReference type="InterPro" id="IPR000073">
    <property type="entry name" value="AB_hydrolase_1"/>
</dbReference>
<dbReference type="InterPro" id="IPR050266">
    <property type="entry name" value="AB_hydrolase_sf"/>
</dbReference>
<feature type="domain" description="AB hydrolase-1" evidence="3">
    <location>
        <begin position="96"/>
        <end position="422"/>
    </location>
</feature>
<dbReference type="RefSeq" id="XP_033664446.1">
    <property type="nucleotide sequence ID" value="XM_033813628.1"/>
</dbReference>
<proteinExistence type="predicted"/>
<dbReference type="OrthoDB" id="6431331at2759"/>
<dbReference type="PANTHER" id="PTHR43798">
    <property type="entry name" value="MONOACYLGLYCEROL LIPASE"/>
    <property type="match status" value="1"/>
</dbReference>
<dbReference type="PANTHER" id="PTHR43798:SF5">
    <property type="entry name" value="MONOACYLGLYCEROL LIPASE ABHD6"/>
    <property type="match status" value="1"/>
</dbReference>
<feature type="region of interest" description="Disordered" evidence="1">
    <location>
        <begin position="334"/>
        <end position="354"/>
    </location>
</feature>
<dbReference type="AlphaFoldDB" id="A0A6A6C8P5"/>
<accession>A0A6A6C8P5</accession>
<dbReference type="InterPro" id="IPR029058">
    <property type="entry name" value="AB_hydrolase_fold"/>
</dbReference>
<dbReference type="GO" id="GO:0047372">
    <property type="term" value="F:monoacylglycerol lipase activity"/>
    <property type="evidence" value="ECO:0007669"/>
    <property type="project" value="TreeGrafter"/>
</dbReference>
<dbReference type="EMBL" id="ML993608">
    <property type="protein sequence ID" value="KAF2163557.1"/>
    <property type="molecule type" value="Genomic_DNA"/>
</dbReference>
<dbReference type="PROSITE" id="PS51257">
    <property type="entry name" value="PROKAR_LIPOPROTEIN"/>
    <property type="match status" value="1"/>
</dbReference>
<evidence type="ECO:0000256" key="1">
    <source>
        <dbReference type="SAM" id="MobiDB-lite"/>
    </source>
</evidence>
<dbReference type="Proteomes" id="UP000799537">
    <property type="component" value="Unassembled WGS sequence"/>
</dbReference>
<dbReference type="GO" id="GO:0046464">
    <property type="term" value="P:acylglycerol catabolic process"/>
    <property type="evidence" value="ECO:0007669"/>
    <property type="project" value="TreeGrafter"/>
</dbReference>
<protein>
    <recommendedName>
        <fullName evidence="3">AB hydrolase-1 domain-containing protein</fullName>
    </recommendedName>
</protein>
<keyword evidence="2" id="KW-0472">Membrane</keyword>
<dbReference type="GeneID" id="54566900"/>
<organism evidence="4 5">
    <name type="scientific">Zasmidium cellare ATCC 36951</name>
    <dbReference type="NCBI Taxonomy" id="1080233"/>
    <lineage>
        <taxon>Eukaryota</taxon>
        <taxon>Fungi</taxon>
        <taxon>Dikarya</taxon>
        <taxon>Ascomycota</taxon>
        <taxon>Pezizomycotina</taxon>
        <taxon>Dothideomycetes</taxon>
        <taxon>Dothideomycetidae</taxon>
        <taxon>Mycosphaerellales</taxon>
        <taxon>Mycosphaerellaceae</taxon>
        <taxon>Zasmidium</taxon>
    </lineage>
</organism>
<dbReference type="Pfam" id="PF12697">
    <property type="entry name" value="Abhydrolase_6"/>
    <property type="match status" value="1"/>
</dbReference>
<dbReference type="InterPro" id="IPR000639">
    <property type="entry name" value="Epox_hydrolase-like"/>
</dbReference>
<dbReference type="PRINTS" id="PR00412">
    <property type="entry name" value="EPOXHYDRLASE"/>
</dbReference>